<dbReference type="eggNOG" id="ENOG502T06F">
    <property type="taxonomic scope" value="Eukaryota"/>
</dbReference>
<evidence type="ECO:0000313" key="3">
    <source>
        <dbReference type="EnsemblProtists" id="HpaP813700"/>
    </source>
</evidence>
<dbReference type="EMBL" id="ABWE02002719">
    <property type="status" value="NOT_ANNOTATED_CDS"/>
    <property type="molecule type" value="Genomic_DNA"/>
</dbReference>
<proteinExistence type="predicted"/>
<keyword evidence="4" id="KW-1185">Reference proteome</keyword>
<evidence type="ECO:0000313" key="4">
    <source>
        <dbReference type="Proteomes" id="UP000011713"/>
    </source>
</evidence>
<reference evidence="4" key="1">
    <citation type="journal article" date="2010" name="Science">
        <title>Signatures of adaptation to obligate biotrophy in the Hyaloperonospora arabidopsidis genome.</title>
        <authorList>
            <person name="Baxter L."/>
            <person name="Tripathy S."/>
            <person name="Ishaque N."/>
            <person name="Boot N."/>
            <person name="Cabral A."/>
            <person name="Kemen E."/>
            <person name="Thines M."/>
            <person name="Ah-Fong A."/>
            <person name="Anderson R."/>
            <person name="Badejoko W."/>
            <person name="Bittner-Eddy P."/>
            <person name="Boore J.L."/>
            <person name="Chibucos M.C."/>
            <person name="Coates M."/>
            <person name="Dehal P."/>
            <person name="Delehaunty K."/>
            <person name="Dong S."/>
            <person name="Downton P."/>
            <person name="Dumas B."/>
            <person name="Fabro G."/>
            <person name="Fronick C."/>
            <person name="Fuerstenberg S.I."/>
            <person name="Fulton L."/>
            <person name="Gaulin E."/>
            <person name="Govers F."/>
            <person name="Hughes L."/>
            <person name="Humphray S."/>
            <person name="Jiang R.H."/>
            <person name="Judelson H."/>
            <person name="Kamoun S."/>
            <person name="Kyung K."/>
            <person name="Meijer H."/>
            <person name="Minx P."/>
            <person name="Morris P."/>
            <person name="Nelson J."/>
            <person name="Phuntumart V."/>
            <person name="Qutob D."/>
            <person name="Rehmany A."/>
            <person name="Rougon-Cardoso A."/>
            <person name="Ryden P."/>
            <person name="Torto-Alalibo T."/>
            <person name="Studholme D."/>
            <person name="Wang Y."/>
            <person name="Win J."/>
            <person name="Wood J."/>
            <person name="Clifton S.W."/>
            <person name="Rogers J."/>
            <person name="Van den Ackerveken G."/>
            <person name="Jones J.D."/>
            <person name="McDowell J.M."/>
            <person name="Beynon J."/>
            <person name="Tyler B.M."/>
        </authorList>
    </citation>
    <scope>NUCLEOTIDE SEQUENCE [LARGE SCALE GENOMIC DNA]</scope>
    <source>
        <strain evidence="4">Emoy2</strain>
    </source>
</reference>
<evidence type="ECO:0000256" key="1">
    <source>
        <dbReference type="SAM" id="MobiDB-lite"/>
    </source>
</evidence>
<feature type="compositionally biased region" description="Low complexity" evidence="1">
    <location>
        <begin position="109"/>
        <end position="131"/>
    </location>
</feature>
<accession>M4C3N2</accession>
<dbReference type="EnsemblProtists" id="HpaT813700">
    <property type="protein sequence ID" value="HpaP813700"/>
    <property type="gene ID" value="HpaG813700"/>
</dbReference>
<keyword evidence="2" id="KW-0732">Signal</keyword>
<dbReference type="AlphaFoldDB" id="M4C3N2"/>
<reference evidence="3" key="2">
    <citation type="submission" date="2015-06" db="UniProtKB">
        <authorList>
            <consortium name="EnsemblProtists"/>
        </authorList>
    </citation>
    <scope>IDENTIFICATION</scope>
    <source>
        <strain evidence="3">Emoy2</strain>
    </source>
</reference>
<evidence type="ECO:0000256" key="2">
    <source>
        <dbReference type="SAM" id="SignalP"/>
    </source>
</evidence>
<feature type="region of interest" description="Disordered" evidence="1">
    <location>
        <begin position="64"/>
        <end position="131"/>
    </location>
</feature>
<dbReference type="VEuPathDB" id="FungiDB:HpaG813700"/>
<organism evidence="3 4">
    <name type="scientific">Hyaloperonospora arabidopsidis (strain Emoy2)</name>
    <name type="common">Downy mildew agent</name>
    <name type="synonym">Peronospora arabidopsidis</name>
    <dbReference type="NCBI Taxonomy" id="559515"/>
    <lineage>
        <taxon>Eukaryota</taxon>
        <taxon>Sar</taxon>
        <taxon>Stramenopiles</taxon>
        <taxon>Oomycota</taxon>
        <taxon>Peronosporomycetes</taxon>
        <taxon>Peronosporales</taxon>
        <taxon>Peronosporaceae</taxon>
        <taxon>Hyaloperonospora</taxon>
    </lineage>
</organism>
<protein>
    <recommendedName>
        <fullName evidence="5">RxLR effector candidate protein</fullName>
    </recommendedName>
</protein>
<feature type="signal peptide" evidence="2">
    <location>
        <begin position="1"/>
        <end position="24"/>
    </location>
</feature>
<name>M4C3N2_HYAAE</name>
<dbReference type="InParanoid" id="M4C3N2"/>
<evidence type="ECO:0008006" key="5">
    <source>
        <dbReference type="Google" id="ProtNLM"/>
    </source>
</evidence>
<feature type="region of interest" description="Disordered" evidence="1">
    <location>
        <begin position="19"/>
        <end position="43"/>
    </location>
</feature>
<sequence length="131" mass="13786">MRIQYMALVVASALVASTTHGVQASPNSVKSSSLRSRVEARGQLDVNGRTTRFLTSYNHQATGHAASALHGKRSLRALSQAGKKKKGHHDDAETEAAEEEEEEDDDSTSESSSGSSDDSSSDSSSVSSSDS</sequence>
<dbReference type="Proteomes" id="UP000011713">
    <property type="component" value="Unassembled WGS sequence"/>
</dbReference>
<dbReference type="HOGENOM" id="CLU_1931593_0_0_1"/>
<feature type="compositionally biased region" description="Polar residues" evidence="1">
    <location>
        <begin position="19"/>
        <end position="35"/>
    </location>
</feature>
<feature type="compositionally biased region" description="Acidic residues" evidence="1">
    <location>
        <begin position="92"/>
        <end position="108"/>
    </location>
</feature>
<feature type="chain" id="PRO_5004049359" description="RxLR effector candidate protein" evidence="2">
    <location>
        <begin position="25"/>
        <end position="131"/>
    </location>
</feature>